<dbReference type="AlphaFoldDB" id="A0AA86VME1"/>
<evidence type="ECO:0000313" key="3">
    <source>
        <dbReference type="Proteomes" id="UP001189624"/>
    </source>
</evidence>
<dbReference type="EMBL" id="OY731406">
    <property type="protein sequence ID" value="CAJ1973597.1"/>
    <property type="molecule type" value="Genomic_DNA"/>
</dbReference>
<organism evidence="2 3">
    <name type="scientific">Sphenostylis stenocarpa</name>
    <dbReference type="NCBI Taxonomy" id="92480"/>
    <lineage>
        <taxon>Eukaryota</taxon>
        <taxon>Viridiplantae</taxon>
        <taxon>Streptophyta</taxon>
        <taxon>Embryophyta</taxon>
        <taxon>Tracheophyta</taxon>
        <taxon>Spermatophyta</taxon>
        <taxon>Magnoliopsida</taxon>
        <taxon>eudicotyledons</taxon>
        <taxon>Gunneridae</taxon>
        <taxon>Pentapetalae</taxon>
        <taxon>rosids</taxon>
        <taxon>fabids</taxon>
        <taxon>Fabales</taxon>
        <taxon>Fabaceae</taxon>
        <taxon>Papilionoideae</taxon>
        <taxon>50 kb inversion clade</taxon>
        <taxon>NPAAA clade</taxon>
        <taxon>indigoferoid/millettioid clade</taxon>
        <taxon>Phaseoleae</taxon>
        <taxon>Sphenostylis</taxon>
    </lineage>
</organism>
<reference evidence="2" key="1">
    <citation type="submission" date="2023-10" db="EMBL/GenBank/DDBJ databases">
        <authorList>
            <person name="Domelevo Entfellner J.-B."/>
        </authorList>
    </citation>
    <scope>NUCLEOTIDE SEQUENCE</scope>
</reference>
<keyword evidence="3" id="KW-1185">Reference proteome</keyword>
<evidence type="ECO:0000256" key="1">
    <source>
        <dbReference type="SAM" id="MobiDB-lite"/>
    </source>
</evidence>
<feature type="compositionally biased region" description="Polar residues" evidence="1">
    <location>
        <begin position="1"/>
        <end position="10"/>
    </location>
</feature>
<sequence>MKHNRNNNQRVKAGVHRERNLQYRSHELQKRSRAIQGLRKQPQKNDIEPPFIKYIENTDLDERANGVHFLSLNRIPRIAVEPKGSEMHHKSFRVVLFGGEIQWEKER</sequence>
<protein>
    <submittedName>
        <fullName evidence="2">Uncharacterized protein</fullName>
    </submittedName>
</protein>
<dbReference type="Proteomes" id="UP001189624">
    <property type="component" value="Chromosome 9"/>
</dbReference>
<evidence type="ECO:0000313" key="2">
    <source>
        <dbReference type="EMBL" id="CAJ1973597.1"/>
    </source>
</evidence>
<accession>A0AA86VME1</accession>
<feature type="region of interest" description="Disordered" evidence="1">
    <location>
        <begin position="1"/>
        <end position="23"/>
    </location>
</feature>
<dbReference type="Gramene" id="rna-AYBTSS11_LOCUS25661">
    <property type="protein sequence ID" value="CAJ1973597.1"/>
    <property type="gene ID" value="gene-AYBTSS11_LOCUS25661"/>
</dbReference>
<name>A0AA86VME1_9FABA</name>
<proteinExistence type="predicted"/>
<gene>
    <name evidence="2" type="ORF">AYBTSS11_LOCUS25661</name>
</gene>